<organism evidence="1 2">
    <name type="scientific">Streptomyces graminofaciens</name>
    <dbReference type="NCBI Taxonomy" id="68212"/>
    <lineage>
        <taxon>Bacteria</taxon>
        <taxon>Bacillati</taxon>
        <taxon>Actinomycetota</taxon>
        <taxon>Actinomycetes</taxon>
        <taxon>Kitasatosporales</taxon>
        <taxon>Streptomycetaceae</taxon>
        <taxon>Streptomyces</taxon>
    </lineage>
</organism>
<gene>
    <name evidence="1" type="ORF">SGFS_027020</name>
</gene>
<protein>
    <submittedName>
        <fullName evidence="1">CoA-transferase family III protein</fullName>
    </submittedName>
</protein>
<sequence>MAEAKTPGHGPLTGVRVVELAGIGPGPFAAMLLGDLGADVVRVDRPGGQRLAIDPRYDVTNRNKRSLIADLKSDAGRNTVLDLVERADILIEGYRPGVAERLGVGPEPCHARNPGLVYGRMTGWGQEGPLAHRAGHDIGYIALTGTLGMIGAPDTPPPAPANLLGDYAGGSLYLVVGVLAALHHARATGTGQVVDAAIVDGTAHLSAMIHGMLAAGGWHDRRAANLLDGGCPYYGTYETADGKHMAVGALEPQFYDEFTRLLGLTDFADARKDWTRWGDLREAVAARFRTRTRDEWTAVFEGTDACVAPVLSLREAPDHPHLAARGTFTVVGGVTQPAPAPRFSVTPTAVRGGPAQPGADTAVVARDWGISGLRHD</sequence>
<dbReference type="InterPro" id="IPR044855">
    <property type="entry name" value="CoA-Trfase_III_dom3_sf"/>
</dbReference>
<name>A0ABM7F6B0_9ACTN</name>
<proteinExistence type="predicted"/>
<dbReference type="Proteomes" id="UP001321542">
    <property type="component" value="Chromosome"/>
</dbReference>
<dbReference type="Gene3D" id="3.40.50.10540">
    <property type="entry name" value="Crotonobetainyl-coa:carnitine coa-transferase, domain 1"/>
    <property type="match status" value="1"/>
</dbReference>
<dbReference type="Gene3D" id="3.30.1540.10">
    <property type="entry name" value="formyl-coa transferase, domain 3"/>
    <property type="match status" value="1"/>
</dbReference>
<dbReference type="InterPro" id="IPR050509">
    <property type="entry name" value="CoA-transferase_III"/>
</dbReference>
<dbReference type="SUPFAM" id="SSF89796">
    <property type="entry name" value="CoA-transferase family III (CaiB/BaiF)"/>
    <property type="match status" value="1"/>
</dbReference>
<keyword evidence="2" id="KW-1185">Reference proteome</keyword>
<dbReference type="Pfam" id="PF02515">
    <property type="entry name" value="CoA_transf_3"/>
    <property type="match status" value="1"/>
</dbReference>
<dbReference type="PANTHER" id="PTHR48228:SF5">
    <property type="entry name" value="ALPHA-METHYLACYL-COA RACEMASE"/>
    <property type="match status" value="1"/>
</dbReference>
<dbReference type="PANTHER" id="PTHR48228">
    <property type="entry name" value="SUCCINYL-COA--D-CITRAMALATE COA-TRANSFERASE"/>
    <property type="match status" value="1"/>
</dbReference>
<dbReference type="RefSeq" id="WP_286250107.1">
    <property type="nucleotide sequence ID" value="NZ_AP018448.1"/>
</dbReference>
<reference evidence="1 2" key="2">
    <citation type="journal article" date="2023" name="ChemBioChem">
        <title>Acyltransferase Domain Exchange between Two Independent Type I Polyketide Synthases in the Same Producer Strain of Macrolide Antibiotics.</title>
        <authorList>
            <person name="Kudo F."/>
            <person name="Kishikawa K."/>
            <person name="Tsuboi K."/>
            <person name="Kido T."/>
            <person name="Usui T."/>
            <person name="Hashimoto J."/>
            <person name="Shin-Ya K."/>
            <person name="Miyanaga A."/>
            <person name="Eguchi T."/>
        </authorList>
    </citation>
    <scope>NUCLEOTIDE SEQUENCE [LARGE SCALE GENOMIC DNA]</scope>
    <source>
        <strain evidence="1 2">A-8890</strain>
    </source>
</reference>
<accession>A0ABM7F6B0</accession>
<dbReference type="EMBL" id="AP018448">
    <property type="protein sequence ID" value="BBC31408.1"/>
    <property type="molecule type" value="Genomic_DNA"/>
</dbReference>
<dbReference type="InterPro" id="IPR003673">
    <property type="entry name" value="CoA-Trfase_fam_III"/>
</dbReference>
<dbReference type="InterPro" id="IPR023606">
    <property type="entry name" value="CoA-Trfase_III_dom_1_sf"/>
</dbReference>
<evidence type="ECO:0000313" key="1">
    <source>
        <dbReference type="EMBL" id="BBC31408.1"/>
    </source>
</evidence>
<evidence type="ECO:0000313" key="2">
    <source>
        <dbReference type="Proteomes" id="UP001321542"/>
    </source>
</evidence>
<reference evidence="1 2" key="1">
    <citation type="journal article" date="2010" name="ChemBioChem">
        <title>Cloning and characterization of the biosynthetic gene cluster of 16-membered macrolide antibiotic FD-891: involvement of a dual functional cytochrome P450 monooxygenase catalyzing epoxidation and hydroxylation.</title>
        <authorList>
            <person name="Kudo F."/>
            <person name="Motegi A."/>
            <person name="Mizoue K."/>
            <person name="Eguchi T."/>
        </authorList>
    </citation>
    <scope>NUCLEOTIDE SEQUENCE [LARGE SCALE GENOMIC DNA]</scope>
    <source>
        <strain evidence="1 2">A-8890</strain>
    </source>
</reference>